<dbReference type="PANTHER" id="PTHR34677:SF3">
    <property type="entry name" value="BACTERIAL IG-LIKE DOMAIN-CONTAINING PROTEIN"/>
    <property type="match status" value="1"/>
</dbReference>
<dbReference type="InterPro" id="IPR006626">
    <property type="entry name" value="PbH1"/>
</dbReference>
<gene>
    <name evidence="2" type="ORF">MUN80_02310</name>
</gene>
<dbReference type="SUPFAM" id="SSF63825">
    <property type="entry name" value="YWTD domain"/>
    <property type="match status" value="1"/>
</dbReference>
<dbReference type="InterPro" id="IPR044048">
    <property type="entry name" value="Big_12"/>
</dbReference>
<dbReference type="PROSITE" id="PS50853">
    <property type="entry name" value="FN3"/>
    <property type="match status" value="2"/>
</dbReference>
<dbReference type="InterPro" id="IPR000033">
    <property type="entry name" value="LDLR_classB_rpt"/>
</dbReference>
<dbReference type="Proteomes" id="UP000831785">
    <property type="component" value="Chromosome"/>
</dbReference>
<dbReference type="NCBIfam" id="TIGR04183">
    <property type="entry name" value="Por_Secre_tail"/>
    <property type="match status" value="1"/>
</dbReference>
<dbReference type="InterPro" id="IPR036116">
    <property type="entry name" value="FN3_sf"/>
</dbReference>
<dbReference type="InterPro" id="IPR011042">
    <property type="entry name" value="6-blade_b-propeller_TolB-like"/>
</dbReference>
<dbReference type="NCBIfam" id="NF033510">
    <property type="entry name" value="Ca_tandemer"/>
    <property type="match status" value="4"/>
</dbReference>
<keyword evidence="3" id="KW-1185">Reference proteome</keyword>
<dbReference type="Gene3D" id="2.60.40.10">
    <property type="entry name" value="Immunoglobulins"/>
    <property type="match status" value="4"/>
</dbReference>
<dbReference type="Gene3D" id="2.60.40.1800">
    <property type="match status" value="3"/>
</dbReference>
<dbReference type="Pfam" id="PF19078">
    <property type="entry name" value="Big_12"/>
    <property type="match status" value="6"/>
</dbReference>
<evidence type="ECO:0000313" key="2">
    <source>
        <dbReference type="EMBL" id="UOQ53600.1"/>
    </source>
</evidence>
<feature type="domain" description="Fibronectin type-III" evidence="1">
    <location>
        <begin position="1762"/>
        <end position="1861"/>
    </location>
</feature>
<dbReference type="InterPro" id="IPR026444">
    <property type="entry name" value="Secre_tail"/>
</dbReference>
<dbReference type="InterPro" id="IPR003961">
    <property type="entry name" value="FN3_dom"/>
</dbReference>
<evidence type="ECO:0000313" key="3">
    <source>
        <dbReference type="Proteomes" id="UP000831785"/>
    </source>
</evidence>
<dbReference type="RefSeq" id="WP_244719085.1">
    <property type="nucleotide sequence ID" value="NZ_CP095049.1"/>
</dbReference>
<dbReference type="SUPFAM" id="SSF49265">
    <property type="entry name" value="Fibronectin type III"/>
    <property type="match status" value="2"/>
</dbReference>
<feature type="domain" description="Fibronectin type-III" evidence="1">
    <location>
        <begin position="337"/>
        <end position="438"/>
    </location>
</feature>
<dbReference type="EMBL" id="CP095049">
    <property type="protein sequence ID" value="UOQ53600.1"/>
    <property type="molecule type" value="Genomic_DNA"/>
</dbReference>
<protein>
    <submittedName>
        <fullName evidence="2">Ig-like domain-containing protein</fullName>
    </submittedName>
</protein>
<dbReference type="SMART" id="SM00710">
    <property type="entry name" value="PbH1"/>
    <property type="match status" value="7"/>
</dbReference>
<sequence>MTQSLPPNPKRRLPQLALLLIWLLSLMPRSGHAQLYYLMNDGVATSTLDELRRSPLSAVSETILSSGFVASPGTLAIDAANNRIFVADVRNNQPKIVAISLTAPYTVSTFLTPAAIAGSASTALGGIAVDNTNGFLYYTVNDGAATTTLDELRRSPLSAASETVLSSGFVASPGTLAIDAANNRIFVADVRNNQPKIVAISLAAPYTVSTFLTPAAIAGSSSTALGGIAVDNTNGFLYYTTTEGAATSTMDELRRSPLSAASETILRSGFVASPGMLAIDAANNRIFVADVRNNQPKIVAISLAAPYTASTFLTPAAINGSANTALAGIVVFPAAVLPTVTTAAATSIASTSAVLGGSVTADGGATITARGVVYSTTNTAPTIGGTGVTQDANPATTATFSETISGLTPGTVYYVRAYATNSAGTSYGSVVSFTTPPNAPVVLVLANGSLVNNTTPTYEGTALVNSTVTVIVDGTAIGTTTTNSAGNWALTQPTALAQGSHTVRATASISGSAQSASSNTNTFIIDSVRPTVVISSSAGASGSTTGTSPIPFNVTFSESVTGFVAGDVTVTNGTISSFAGSGASYSFTVTPAAGGAITVNVPANVAQDAAGNFNTTATQFSITYTPPTATVVSVTRLMPSPTATTQVRYRVVFSGSVTGISTTNFSVTTTGSVSGATVSSVSGSGTTYTVTVNTGSGDGTLRLNVDNSTGISPTVTGLPYTSGETYTITKSFAATPQLTIQGTGGTGSDVTAFVDVVQVLNGGSAFANALQNPSFEQHDPLANGDFGYQPTGASWTFNAQAGIAEAGSAFTPVTPVPNGIAVAFVQSNGGNNGQLQQNLAVPTGSNYQVRFQTAQRICCTTLDQSLNVFLNGVFLGNIQPNSNAYSTFTSPTFSVTAPALTATVSTTSASPTGTSPIPFSVSFSQSVGTTFTASDVTVSGGTLTSGSFSGSNAGPYTFTVTPGASGTVSVSLAANVAQDANNTTNSASNTVSVQYAQPVTAAPVVTTPANGALLNTSTPTYTGTAPANSTVAVYVDTNPIGTTTANASGNWTLTQPTALTQGSHTVNATAQTSGATVSVRSNTNNFTIDAVRPTVVISSTAGASGTTTSTSPLPFTVTFSETVTGFVAGDVTVTNGTISGFSGSGTTYSFNVTPPGSGTVTVNVPANVAQDAASNFNTAATQFTFNYSQPVTPAPVVIEPANGSLVNNNRPVYGGTAVAGSTVTVYVDGTAVGTATTANDGRFNLIQPTALAQGSHTVYARAQLSGLAVSVNSNTNTFTVDTLPPTVLVSAPGTTDGSTTTTSPIFFSVAFFEAVTGFTAADVVVTNGTVSNFVGSGSNYSFNVTPTANGAVTVTVPANSAQDAAGNGNIASSPYTVIYNQSVTATPVVTAPANGSLLSTTTPTYVGTAVTNSTVTVYVDGTSIGTTTANASGNWTFTQASALAQGSHTVYATAQLSGQAVSANSNTNTFTVDSVRPTVVISSTASNPTSTSPIPVTVTFSESVIGFVAGDVTVTNGTLANFSGSGASYSFTITPASSGSVTANIAAGVAQDAAGNPNAAAPQFLIIYSQPVTAAPVVTLPANGSLTNTATPTYGGTAAVNSIVTVYVDGSSVGTTTANNLGNWAIAQPTALAQGSHTVYATAQLSGSAVSANSSTNTFTVDSVRPTVAIGSSASNPTSISSIPFLVTFSEAVTGFVAGDVTVTNGTISSFTGSGTTYAFNVTPAAAGNVTVTVPANVAVDAAGNGNTGATQFSIQYAPIGAPTVATAAASSITTTSAVLGGNVTADGGATVTERGVVYSSTTTAPTTADTKAVSGSGTGVFSTPVSGLTPGATYYVRAYAINSAGTSYGNLTSFIATPAAPRVTVPSNGSVATTTTPTYFGVSQAGSTVTVYVDGTSIGTTFTNGGGIFSLTQPTPLAQGSHTVYATAQLSGSAVSANSTTNTFTVDSGQPTVAISSTASNPTSTSPIPVTVTFSESVTGFVAGDVTVTGGTLSAFTGSGASYSFNVTPTSNGTVTVDVPANVAQDGAGNGNTAATQFTIQYNAVVTATTWTGAVSTDWFTAGNWTAGVPTSTVDAFINGGVSRYPVVASGTAAVKNLVLATNASLTQSGGILAVNGAGFAIDGTFTATGGVVNLNGTSEQRIGGTRTAFYDLTVGTAGARLDGPLDIQRVLTLNGNLSTITQTLTLLSNSAGTAMVVNNNGAAVLGTAAVQRYIDPSLNPGLGYRHYSSPVQSTSVADLATSGFSPVVNPAYNTQGNTVNPFPTVYGYNEARIVGTDATTQNFEYGYFSPNSLGETLTRGRGYTVNIAASEKVDLVGTLNTGDVTVGALGRGGQDASGWHLLGNPYPAPLDWNKARTNLPAGMIDAIYVYKSATQYGGTYQFYQNGFGTLPNGIVGSMQGFFVRVSQPVAAFSFLNAWRSTSYETPTFNRPTADNRPALQLDLVSGQGAHDPAYVYFEQGATAGLDDHYDAEKLPNTTGLNLASVAAGKGLAVNGLPFLQATTIVPLTVGVPVTGTYTLQAASLANFGSTPVYLLDAVTGQQVDLKQQGSYSFSASNAALITGRFSLSFGSLRPLATNGGTLAASIALYPNPAQKMAWVELPASLGRKPVQATLLDALGRVVRTQQLPANGDKAHALSLDELPVGVYSLRLSTEAGLVTKRLIIE</sequence>
<name>A0ABY4FAY9_9BACT</name>
<dbReference type="Gene3D" id="2.120.10.30">
    <property type="entry name" value="TolB, C-terminal domain"/>
    <property type="match status" value="1"/>
</dbReference>
<evidence type="ECO:0000259" key="1">
    <source>
        <dbReference type="PROSITE" id="PS50853"/>
    </source>
</evidence>
<proteinExistence type="predicted"/>
<dbReference type="PANTHER" id="PTHR34677">
    <property type="match status" value="1"/>
</dbReference>
<organism evidence="2 3">
    <name type="scientific">Hymenobacter cellulosivorans</name>
    <dbReference type="NCBI Taxonomy" id="2932249"/>
    <lineage>
        <taxon>Bacteria</taxon>
        <taxon>Pseudomonadati</taxon>
        <taxon>Bacteroidota</taxon>
        <taxon>Cytophagia</taxon>
        <taxon>Cytophagales</taxon>
        <taxon>Hymenobacteraceae</taxon>
        <taxon>Hymenobacter</taxon>
    </lineage>
</organism>
<dbReference type="SMART" id="SM00135">
    <property type="entry name" value="LY"/>
    <property type="match status" value="4"/>
</dbReference>
<reference evidence="2 3" key="1">
    <citation type="submission" date="2022-04" db="EMBL/GenBank/DDBJ databases">
        <title>Hymenobacter sp. isolated from the air.</title>
        <authorList>
            <person name="Won M."/>
            <person name="Lee C.-M."/>
            <person name="Woen H.-Y."/>
            <person name="Kwon S.-W."/>
        </authorList>
    </citation>
    <scope>NUCLEOTIDE SEQUENCE [LARGE SCALE GENOMIC DNA]</scope>
    <source>
        <strain evidence="3">5116 S-27</strain>
    </source>
</reference>
<dbReference type="InterPro" id="IPR013783">
    <property type="entry name" value="Ig-like_fold"/>
</dbReference>
<dbReference type="SMART" id="SM00060">
    <property type="entry name" value="FN3"/>
    <property type="match status" value="2"/>
</dbReference>
<dbReference type="Pfam" id="PF18962">
    <property type="entry name" value="Por_Secre_tail"/>
    <property type="match status" value="1"/>
</dbReference>
<accession>A0ABY4FAY9</accession>